<gene>
    <name evidence="3" type="ORF">GSI_12254</name>
</gene>
<feature type="region of interest" description="Disordered" evidence="1">
    <location>
        <begin position="1"/>
        <end position="36"/>
    </location>
</feature>
<protein>
    <recommendedName>
        <fullName evidence="2">BTB domain-containing protein</fullName>
    </recommendedName>
</protein>
<proteinExistence type="predicted"/>
<evidence type="ECO:0000313" key="3">
    <source>
        <dbReference type="EMBL" id="PIL26496.1"/>
    </source>
</evidence>
<comment type="caution">
    <text evidence="3">The sequence shown here is derived from an EMBL/GenBank/DDBJ whole genome shotgun (WGS) entry which is preliminary data.</text>
</comment>
<organism evidence="3 4">
    <name type="scientific">Ganoderma sinense ZZ0214-1</name>
    <dbReference type="NCBI Taxonomy" id="1077348"/>
    <lineage>
        <taxon>Eukaryota</taxon>
        <taxon>Fungi</taxon>
        <taxon>Dikarya</taxon>
        <taxon>Basidiomycota</taxon>
        <taxon>Agaricomycotina</taxon>
        <taxon>Agaricomycetes</taxon>
        <taxon>Polyporales</taxon>
        <taxon>Polyporaceae</taxon>
        <taxon>Ganoderma</taxon>
    </lineage>
</organism>
<evidence type="ECO:0000313" key="4">
    <source>
        <dbReference type="Proteomes" id="UP000230002"/>
    </source>
</evidence>
<dbReference type="Proteomes" id="UP000230002">
    <property type="component" value="Unassembled WGS sequence"/>
</dbReference>
<dbReference type="InterPro" id="IPR000210">
    <property type="entry name" value="BTB/POZ_dom"/>
</dbReference>
<keyword evidence="4" id="KW-1185">Reference proteome</keyword>
<sequence length="366" mass="41174">MSDQAETVTRPAKRPRASEDDSSYSHSPQSNSPTFAYTDLNLQRHPEIWFDDGSIVLVARGTAFRIYRGLLASQSPVFAETFAPSTSGPDKAGKTFDGCPAVQVDDSPCDLAHLLRLLLPQSTMYFHPTGESPGVRHTFDQISAIIRLAHKYRIPQIQDQALSLLQEFWYTSSFYIFTGPRPDRDIDIRPVHAIGAVNLARLTDTPSMLPLALYECAHLDGGALFDGWTREDGTVERLSDADLRRCLDARVELAHLYHAVLSHLFCGAAHERCRQPSLCETAMRELHHKATHAERRVRYAITDWRDSIRELEMREALCWRCAGEILDNHEKERRAVFDRLPEIFGITVEGWGPAGAETDSEGGDQE</sequence>
<dbReference type="OrthoDB" id="3027208at2759"/>
<feature type="domain" description="BTB" evidence="2">
    <location>
        <begin position="53"/>
        <end position="169"/>
    </location>
</feature>
<dbReference type="Gene3D" id="3.30.710.10">
    <property type="entry name" value="Potassium Channel Kv1.1, Chain A"/>
    <property type="match status" value="1"/>
</dbReference>
<evidence type="ECO:0000256" key="1">
    <source>
        <dbReference type="SAM" id="MobiDB-lite"/>
    </source>
</evidence>
<dbReference type="AlphaFoldDB" id="A0A2G8RYA3"/>
<evidence type="ECO:0000259" key="2">
    <source>
        <dbReference type="SMART" id="SM00225"/>
    </source>
</evidence>
<dbReference type="EMBL" id="AYKW01000045">
    <property type="protein sequence ID" value="PIL26496.1"/>
    <property type="molecule type" value="Genomic_DNA"/>
</dbReference>
<dbReference type="InterPro" id="IPR011333">
    <property type="entry name" value="SKP1/BTB/POZ_sf"/>
</dbReference>
<reference evidence="3 4" key="1">
    <citation type="journal article" date="2015" name="Sci. Rep.">
        <title>Chromosome-level genome map provides insights into diverse defense mechanisms in the medicinal fungus Ganoderma sinense.</title>
        <authorList>
            <person name="Zhu Y."/>
            <person name="Xu J."/>
            <person name="Sun C."/>
            <person name="Zhou S."/>
            <person name="Xu H."/>
            <person name="Nelson D.R."/>
            <person name="Qian J."/>
            <person name="Song J."/>
            <person name="Luo H."/>
            <person name="Xiang L."/>
            <person name="Li Y."/>
            <person name="Xu Z."/>
            <person name="Ji A."/>
            <person name="Wang L."/>
            <person name="Lu S."/>
            <person name="Hayward A."/>
            <person name="Sun W."/>
            <person name="Li X."/>
            <person name="Schwartz D.C."/>
            <person name="Wang Y."/>
            <person name="Chen S."/>
        </authorList>
    </citation>
    <scope>NUCLEOTIDE SEQUENCE [LARGE SCALE GENOMIC DNA]</scope>
    <source>
        <strain evidence="3 4">ZZ0214-1</strain>
    </source>
</reference>
<dbReference type="SMART" id="SM00225">
    <property type="entry name" value="BTB"/>
    <property type="match status" value="1"/>
</dbReference>
<accession>A0A2G8RYA3</accession>
<name>A0A2G8RYA3_9APHY</name>